<evidence type="ECO:0000313" key="4">
    <source>
        <dbReference type="EMBL" id="KAK4887199.1"/>
    </source>
</evidence>
<protein>
    <recommendedName>
        <fullName evidence="3">DDE Tnp4 domain-containing protein</fullName>
    </recommendedName>
</protein>
<name>A0AAN7PID0_9COLE</name>
<evidence type="ECO:0000256" key="1">
    <source>
        <dbReference type="ARBA" id="ARBA00001968"/>
    </source>
</evidence>
<feature type="domain" description="DDE Tnp4" evidence="3">
    <location>
        <begin position="178"/>
        <end position="327"/>
    </location>
</feature>
<dbReference type="GO" id="GO:0046872">
    <property type="term" value="F:metal ion binding"/>
    <property type="evidence" value="ECO:0007669"/>
    <property type="project" value="UniProtKB-KW"/>
</dbReference>
<proteinExistence type="predicted"/>
<dbReference type="PANTHER" id="PTHR34615:SF1">
    <property type="entry name" value="PX DOMAIN-CONTAINING PROTEIN"/>
    <property type="match status" value="1"/>
</dbReference>
<organism evidence="4 5">
    <name type="scientific">Aquatica leii</name>
    <dbReference type="NCBI Taxonomy" id="1421715"/>
    <lineage>
        <taxon>Eukaryota</taxon>
        <taxon>Metazoa</taxon>
        <taxon>Ecdysozoa</taxon>
        <taxon>Arthropoda</taxon>
        <taxon>Hexapoda</taxon>
        <taxon>Insecta</taxon>
        <taxon>Pterygota</taxon>
        <taxon>Neoptera</taxon>
        <taxon>Endopterygota</taxon>
        <taxon>Coleoptera</taxon>
        <taxon>Polyphaga</taxon>
        <taxon>Elateriformia</taxon>
        <taxon>Elateroidea</taxon>
        <taxon>Lampyridae</taxon>
        <taxon>Luciolinae</taxon>
        <taxon>Aquatica</taxon>
    </lineage>
</organism>
<keyword evidence="2" id="KW-0479">Metal-binding</keyword>
<accession>A0AAN7PID0</accession>
<dbReference type="Pfam" id="PF13359">
    <property type="entry name" value="DDE_Tnp_4"/>
    <property type="match status" value="1"/>
</dbReference>
<dbReference type="Proteomes" id="UP001353858">
    <property type="component" value="Unassembled WGS sequence"/>
</dbReference>
<evidence type="ECO:0000259" key="3">
    <source>
        <dbReference type="Pfam" id="PF13359"/>
    </source>
</evidence>
<sequence>MLEKLWKYKHCHNGLGRFKTKEDFDVDDVIMLHILNDEDMLGNRANLYGRFLFDNLSNTECINLFRFHKEDITRLTLAFNLPATITFNRTTLTGRDALCMLLRRLTYPNRLVDLEPLFGFSTTINSKACNEMLSLIYQRKGHLLYNLSQVQHFNLIKLRHSQAIHEAGCPLQNCWGFIDGTARLICRPSINQQNYYSGHRRTHYVKYQSVVCPDGLIINLKGAYEGRRHDAGIFKESGLYQELEENVVFVGIGGIFVLYGDQAYEHEIGLEQLHQDFNNHMKVLRVSVEWGFGKILQLFAFLDFKKNQKLLLQDVEAMYKVGVILTNCDTCLYGSETSAYFNVNPPALEEYLE</sequence>
<evidence type="ECO:0000256" key="2">
    <source>
        <dbReference type="ARBA" id="ARBA00022723"/>
    </source>
</evidence>
<gene>
    <name evidence="4" type="ORF">RN001_003470</name>
</gene>
<keyword evidence="5" id="KW-1185">Reference proteome</keyword>
<dbReference type="AlphaFoldDB" id="A0AAN7PID0"/>
<evidence type="ECO:0000313" key="5">
    <source>
        <dbReference type="Proteomes" id="UP001353858"/>
    </source>
</evidence>
<dbReference type="PANTHER" id="PTHR34615">
    <property type="entry name" value="PX DOMAIN-CONTAINING PROTEIN"/>
    <property type="match status" value="1"/>
</dbReference>
<comment type="cofactor">
    <cofactor evidence="1">
        <name>a divalent metal cation</name>
        <dbReference type="ChEBI" id="CHEBI:60240"/>
    </cofactor>
</comment>
<comment type="caution">
    <text evidence="4">The sequence shown here is derived from an EMBL/GenBank/DDBJ whole genome shotgun (WGS) entry which is preliminary data.</text>
</comment>
<dbReference type="EMBL" id="JARPUR010000001">
    <property type="protein sequence ID" value="KAK4887199.1"/>
    <property type="molecule type" value="Genomic_DNA"/>
</dbReference>
<reference evidence="5" key="1">
    <citation type="submission" date="2023-01" db="EMBL/GenBank/DDBJ databases">
        <title>Key to firefly adult light organ development and bioluminescence: homeobox transcription factors regulate luciferase expression and transportation to peroxisome.</title>
        <authorList>
            <person name="Fu X."/>
        </authorList>
    </citation>
    <scope>NUCLEOTIDE SEQUENCE [LARGE SCALE GENOMIC DNA]</scope>
</reference>
<dbReference type="InterPro" id="IPR027806">
    <property type="entry name" value="HARBI1_dom"/>
</dbReference>